<reference evidence="4 5" key="1">
    <citation type="journal article" date="2019" name="Sci. Rep.">
        <title>Comparative genomics of chytrid fungi reveal insights into the obligate biotrophic and pathogenic lifestyle of Synchytrium endobioticum.</title>
        <authorList>
            <person name="van de Vossenberg B.T.L.H."/>
            <person name="Warris S."/>
            <person name="Nguyen H.D.T."/>
            <person name="van Gent-Pelzer M.P.E."/>
            <person name="Joly D.L."/>
            <person name="van de Geest H.C."/>
            <person name="Bonants P.J.M."/>
            <person name="Smith D.S."/>
            <person name="Levesque C.A."/>
            <person name="van der Lee T.A.J."/>
        </authorList>
    </citation>
    <scope>NUCLEOTIDE SEQUENCE [LARGE SCALE GENOMIC DNA]</scope>
    <source>
        <strain evidence="3 5">LEV6574</strain>
        <strain evidence="2 4">MB42</strain>
    </source>
</reference>
<evidence type="ECO:0000313" key="5">
    <source>
        <dbReference type="Proteomes" id="UP000320475"/>
    </source>
</evidence>
<protein>
    <submittedName>
        <fullName evidence="3">Uncharacterized protein</fullName>
    </submittedName>
</protein>
<proteinExistence type="predicted"/>
<dbReference type="EMBL" id="QEAM01000329">
    <property type="protein sequence ID" value="TPX41326.1"/>
    <property type="molecule type" value="Genomic_DNA"/>
</dbReference>
<dbReference type="AlphaFoldDB" id="A0A507CQA5"/>
<keyword evidence="4" id="KW-1185">Reference proteome</keyword>
<name>A0A507CQA5_9FUNG</name>
<evidence type="ECO:0000313" key="3">
    <source>
        <dbReference type="EMBL" id="TPX41326.1"/>
    </source>
</evidence>
<feature type="region of interest" description="Disordered" evidence="1">
    <location>
        <begin position="1"/>
        <end position="21"/>
    </location>
</feature>
<organism evidence="3 5">
    <name type="scientific">Synchytrium endobioticum</name>
    <dbReference type="NCBI Taxonomy" id="286115"/>
    <lineage>
        <taxon>Eukaryota</taxon>
        <taxon>Fungi</taxon>
        <taxon>Fungi incertae sedis</taxon>
        <taxon>Chytridiomycota</taxon>
        <taxon>Chytridiomycota incertae sedis</taxon>
        <taxon>Chytridiomycetes</taxon>
        <taxon>Synchytriales</taxon>
        <taxon>Synchytriaceae</taxon>
        <taxon>Synchytrium</taxon>
    </lineage>
</organism>
<dbReference type="VEuPathDB" id="FungiDB:SeMB42_g06636"/>
<evidence type="ECO:0000313" key="4">
    <source>
        <dbReference type="Proteomes" id="UP000317494"/>
    </source>
</evidence>
<dbReference type="EMBL" id="QEAN01000388">
    <property type="protein sequence ID" value="TPX38606.1"/>
    <property type="molecule type" value="Genomic_DNA"/>
</dbReference>
<comment type="caution">
    <text evidence="3">The sequence shown here is derived from an EMBL/GenBank/DDBJ whole genome shotgun (WGS) entry which is preliminary data.</text>
</comment>
<dbReference type="Proteomes" id="UP000320475">
    <property type="component" value="Unassembled WGS sequence"/>
</dbReference>
<evidence type="ECO:0000256" key="1">
    <source>
        <dbReference type="SAM" id="MobiDB-lite"/>
    </source>
</evidence>
<evidence type="ECO:0000313" key="2">
    <source>
        <dbReference type="EMBL" id="TPX38606.1"/>
    </source>
</evidence>
<dbReference type="Proteomes" id="UP000317494">
    <property type="component" value="Unassembled WGS sequence"/>
</dbReference>
<accession>A0A507CQA5</accession>
<gene>
    <name evidence="3" type="ORF">SeLEV6574_g06159</name>
    <name evidence="2" type="ORF">SeMB42_g06636</name>
</gene>
<sequence length="202" mass="22005">MNEAKKPSTDTAPTGVAAPPPPSIFHAIIATFTRLLTPSRSKAPSANDDPIVIRSTNSRRTLEDSVQQRYHIGRLMAEKHSEEGKETIIHDVKSSPSTIPNKGDEDLFETCLAERADTVKEALHHVVEEVIGSDGIEHESVPSLLSSSSRSSKVLEDIGELAYVGEDEAEVEKGLEERANHVKEYLHLVANEVVGPHTDPTS</sequence>